<dbReference type="SUPFAM" id="SSF51445">
    <property type="entry name" value="(Trans)glycosidases"/>
    <property type="match status" value="1"/>
</dbReference>
<dbReference type="GO" id="GO:0008422">
    <property type="term" value="F:beta-glucosidase activity"/>
    <property type="evidence" value="ECO:0007669"/>
    <property type="project" value="TreeGrafter"/>
</dbReference>
<keyword evidence="3" id="KW-0119">Carbohydrate metabolism</keyword>
<evidence type="ECO:0000256" key="6">
    <source>
        <dbReference type="RuleBase" id="RU361153"/>
    </source>
</evidence>
<dbReference type="Proteomes" id="UP000193719">
    <property type="component" value="Unassembled WGS sequence"/>
</dbReference>
<evidence type="ECO:0000313" key="9">
    <source>
        <dbReference type="EMBL" id="ORX46926.1"/>
    </source>
</evidence>
<protein>
    <submittedName>
        <fullName evidence="9">Endoglucanase</fullName>
    </submittedName>
</protein>
<dbReference type="OrthoDB" id="2123663at2759"/>
<keyword evidence="2 6" id="KW-0378">Hydrolase</keyword>
<feature type="signal peptide" evidence="7">
    <location>
        <begin position="1"/>
        <end position="18"/>
    </location>
</feature>
<evidence type="ECO:0000256" key="7">
    <source>
        <dbReference type="SAM" id="SignalP"/>
    </source>
</evidence>
<dbReference type="InterPro" id="IPR001547">
    <property type="entry name" value="Glyco_hydro_5"/>
</dbReference>
<keyword evidence="4 6" id="KW-0326">Glycosidase</keyword>
<dbReference type="EMBL" id="MCFH01000033">
    <property type="protein sequence ID" value="ORX46926.1"/>
    <property type="molecule type" value="Genomic_DNA"/>
</dbReference>
<dbReference type="InterPro" id="IPR050386">
    <property type="entry name" value="Glycosyl_hydrolase_5"/>
</dbReference>
<reference evidence="9 10" key="1">
    <citation type="submission" date="2016-08" db="EMBL/GenBank/DDBJ databases">
        <title>Genomes of anaerobic fungi encode conserved fungal cellulosomes for biomass hydrolysis.</title>
        <authorList>
            <consortium name="DOE Joint Genome Institute"/>
            <person name="Haitjema C.H."/>
            <person name="Gilmore S.P."/>
            <person name="Henske J.K."/>
            <person name="Solomon K.V."/>
            <person name="De Groot R."/>
            <person name="Kuo A."/>
            <person name="Mondo S.J."/>
            <person name="Salamov A.A."/>
            <person name="Labutti K."/>
            <person name="Zhao Z."/>
            <person name="Chiniquy J."/>
            <person name="Barry K."/>
            <person name="Brewer H.M."/>
            <person name="Purvine S.O."/>
            <person name="Wright A.T."/>
            <person name="Boxma B."/>
            <person name="Van Alen T."/>
            <person name="Hackstein J.H."/>
            <person name="Baker S.E."/>
            <person name="Grigoriev I.V."/>
            <person name="O'Malley M.A."/>
        </authorList>
    </citation>
    <scope>NUCLEOTIDE SEQUENCE [LARGE SCALE GENOMIC DNA]</scope>
    <source>
        <strain evidence="10">finn</strain>
    </source>
</reference>
<dbReference type="GO" id="GO:0009986">
    <property type="term" value="C:cell surface"/>
    <property type="evidence" value="ECO:0007669"/>
    <property type="project" value="TreeGrafter"/>
</dbReference>
<dbReference type="STRING" id="1754191.A0A1Y1V4G5"/>
<evidence type="ECO:0000256" key="4">
    <source>
        <dbReference type="ARBA" id="ARBA00023295"/>
    </source>
</evidence>
<gene>
    <name evidence="9" type="ORF">BCR36DRAFT_413870</name>
</gene>
<feature type="chain" id="PRO_5012440538" evidence="7">
    <location>
        <begin position="19"/>
        <end position="357"/>
    </location>
</feature>
<proteinExistence type="inferred from homology"/>
<evidence type="ECO:0000313" key="10">
    <source>
        <dbReference type="Proteomes" id="UP000193719"/>
    </source>
</evidence>
<keyword evidence="5" id="KW-0624">Polysaccharide degradation</keyword>
<name>A0A1Y1V4G5_9FUNG</name>
<dbReference type="AlphaFoldDB" id="A0A1Y1V4G5"/>
<organism evidence="9 10">
    <name type="scientific">Piromyces finnis</name>
    <dbReference type="NCBI Taxonomy" id="1754191"/>
    <lineage>
        <taxon>Eukaryota</taxon>
        <taxon>Fungi</taxon>
        <taxon>Fungi incertae sedis</taxon>
        <taxon>Chytridiomycota</taxon>
        <taxon>Chytridiomycota incertae sedis</taxon>
        <taxon>Neocallimastigomycetes</taxon>
        <taxon>Neocallimastigales</taxon>
        <taxon>Neocallimastigaceae</taxon>
        <taxon>Piromyces</taxon>
    </lineage>
</organism>
<evidence type="ECO:0000256" key="5">
    <source>
        <dbReference type="ARBA" id="ARBA00023326"/>
    </source>
</evidence>
<dbReference type="Pfam" id="PF00150">
    <property type="entry name" value="Cellulase"/>
    <property type="match status" value="1"/>
</dbReference>
<keyword evidence="10" id="KW-1185">Reference proteome</keyword>
<evidence type="ECO:0000256" key="2">
    <source>
        <dbReference type="ARBA" id="ARBA00022801"/>
    </source>
</evidence>
<dbReference type="PANTHER" id="PTHR31297:SF41">
    <property type="entry name" value="ENDOGLUCANASE, PUTATIVE (AFU_ORTHOLOGUE AFUA_5G01830)-RELATED"/>
    <property type="match status" value="1"/>
</dbReference>
<dbReference type="InterPro" id="IPR017853">
    <property type="entry name" value="GH"/>
</dbReference>
<sequence>MKLVNILTILGGISTTYAMTVQELIKDMGVGWNLGNTLEACGDWINGSTVKQYETSWGNPETTEEMIKGIKSYGFKSIRVPVAWSNLIASDYTINPLLLARAKEIVNYIINNDMYAIMNIHWDNGWFENFATKEEESFTKYRRIWEQISDYFKDVNENLIFESLNEEGCWNTVWNRWSNQGDKSKAYGLLNEMNQNFVDIVRNSGGNNTERHLLLAGYCTDIDLTIDEAYVVPKDDRVMVSVHYYTPSTFTILEEDADWGKAQPTWGSESEVEYLLNDFKKIKTRFVDNGIPVVIGEYGTVTKNKDINSVHKFLKTVAETSLNSGMCPFLWDNGEHFNRKTLVFRDEAIGEIYKVML</sequence>
<evidence type="ECO:0000256" key="1">
    <source>
        <dbReference type="ARBA" id="ARBA00005641"/>
    </source>
</evidence>
<keyword evidence="7" id="KW-0732">Signal</keyword>
<accession>A0A1Y1V4G5</accession>
<reference evidence="9 10" key="2">
    <citation type="submission" date="2016-08" db="EMBL/GenBank/DDBJ databases">
        <title>Pervasive Adenine N6-methylation of Active Genes in Fungi.</title>
        <authorList>
            <consortium name="DOE Joint Genome Institute"/>
            <person name="Mondo S.J."/>
            <person name="Dannebaum R.O."/>
            <person name="Kuo R.C."/>
            <person name="Labutti K."/>
            <person name="Haridas S."/>
            <person name="Kuo A."/>
            <person name="Salamov A."/>
            <person name="Ahrendt S.R."/>
            <person name="Lipzen A."/>
            <person name="Sullivan W."/>
            <person name="Andreopoulos W.B."/>
            <person name="Clum A."/>
            <person name="Lindquist E."/>
            <person name="Daum C."/>
            <person name="Ramamoorthy G.K."/>
            <person name="Gryganskyi A."/>
            <person name="Culley D."/>
            <person name="Magnuson J.K."/>
            <person name="James T.Y."/>
            <person name="O'Malley M.A."/>
            <person name="Stajich J.E."/>
            <person name="Spatafora J.W."/>
            <person name="Visel A."/>
            <person name="Grigoriev I.V."/>
        </authorList>
    </citation>
    <scope>NUCLEOTIDE SEQUENCE [LARGE SCALE GENOMIC DNA]</scope>
    <source>
        <strain evidence="10">finn</strain>
    </source>
</reference>
<evidence type="ECO:0000259" key="8">
    <source>
        <dbReference type="Pfam" id="PF00150"/>
    </source>
</evidence>
<evidence type="ECO:0000256" key="3">
    <source>
        <dbReference type="ARBA" id="ARBA00023277"/>
    </source>
</evidence>
<dbReference type="Gene3D" id="3.20.20.80">
    <property type="entry name" value="Glycosidases"/>
    <property type="match status" value="1"/>
</dbReference>
<dbReference type="GO" id="GO:0009251">
    <property type="term" value="P:glucan catabolic process"/>
    <property type="evidence" value="ECO:0007669"/>
    <property type="project" value="TreeGrafter"/>
</dbReference>
<dbReference type="GO" id="GO:0005576">
    <property type="term" value="C:extracellular region"/>
    <property type="evidence" value="ECO:0007669"/>
    <property type="project" value="TreeGrafter"/>
</dbReference>
<feature type="domain" description="Glycoside hydrolase family 5" evidence="8">
    <location>
        <begin position="49"/>
        <end position="334"/>
    </location>
</feature>
<comment type="caution">
    <text evidence="9">The sequence shown here is derived from an EMBL/GenBank/DDBJ whole genome shotgun (WGS) entry which is preliminary data.</text>
</comment>
<dbReference type="PANTHER" id="PTHR31297">
    <property type="entry name" value="GLUCAN ENDO-1,6-BETA-GLUCOSIDASE B"/>
    <property type="match status" value="1"/>
</dbReference>
<comment type="similarity">
    <text evidence="1 6">Belongs to the glycosyl hydrolase 5 (cellulase A) family.</text>
</comment>